<proteinExistence type="inferred from homology"/>
<evidence type="ECO:0000256" key="6">
    <source>
        <dbReference type="ARBA" id="ARBA00022989"/>
    </source>
</evidence>
<evidence type="ECO:0000313" key="10">
    <source>
        <dbReference type="EMBL" id="PIP23870.1"/>
    </source>
</evidence>
<comment type="similarity">
    <text evidence="2 9">Belongs to the SecG family.</text>
</comment>
<evidence type="ECO:0000256" key="8">
    <source>
        <dbReference type="ARBA" id="ARBA00023136"/>
    </source>
</evidence>
<keyword evidence="3 9" id="KW-0813">Transport</keyword>
<comment type="caution">
    <text evidence="9">Lacks conserved residue(s) required for the propagation of feature annotation.</text>
</comment>
<dbReference type="EMBL" id="PCRP01000015">
    <property type="protein sequence ID" value="PIP23870.1"/>
    <property type="molecule type" value="Genomic_DNA"/>
</dbReference>
<comment type="caution">
    <text evidence="10">The sequence shown here is derived from an EMBL/GenBank/DDBJ whole genome shotgun (WGS) entry which is preliminary data.</text>
</comment>
<evidence type="ECO:0000256" key="4">
    <source>
        <dbReference type="ARBA" id="ARBA00022692"/>
    </source>
</evidence>
<dbReference type="NCBIfam" id="TIGR00810">
    <property type="entry name" value="secG"/>
    <property type="match status" value="1"/>
</dbReference>
<keyword evidence="4 9" id="KW-0812">Transmembrane</keyword>
<keyword evidence="9" id="KW-1003">Cell membrane</keyword>
<accession>A0A2G9YXB8</accession>
<dbReference type="Pfam" id="PF03840">
    <property type="entry name" value="SecG"/>
    <property type="match status" value="1"/>
</dbReference>
<organism evidence="10 11">
    <name type="scientific">Candidatus Nealsonbacteria bacterium CG23_combo_of_CG06-09_8_20_14_all_38_19</name>
    <dbReference type="NCBI Taxonomy" id="1974721"/>
    <lineage>
        <taxon>Bacteria</taxon>
        <taxon>Candidatus Nealsoniibacteriota</taxon>
    </lineage>
</organism>
<evidence type="ECO:0000313" key="11">
    <source>
        <dbReference type="Proteomes" id="UP000230273"/>
    </source>
</evidence>
<comment type="subcellular location">
    <subcellularLocation>
        <location evidence="9">Cell membrane</location>
        <topology evidence="9">Multi-pass membrane protein</topology>
    </subcellularLocation>
    <subcellularLocation>
        <location evidence="1">Membrane</location>
        <topology evidence="1">Multi-pass membrane protein</topology>
    </subcellularLocation>
</comment>
<feature type="transmembrane region" description="Helical" evidence="9">
    <location>
        <begin position="52"/>
        <end position="72"/>
    </location>
</feature>
<evidence type="ECO:0000256" key="9">
    <source>
        <dbReference type="RuleBase" id="RU365087"/>
    </source>
</evidence>
<sequence>MEIKNFLPAAQILISILLVLFILLQQRGTDLGSTFGQSGSFYGTLRGVQKKLYWATVALIFLFIALALLNLII</sequence>
<dbReference type="GO" id="GO:0009306">
    <property type="term" value="P:protein secretion"/>
    <property type="evidence" value="ECO:0007669"/>
    <property type="project" value="UniProtKB-UniRule"/>
</dbReference>
<dbReference type="AlphaFoldDB" id="A0A2G9YXB8"/>
<dbReference type="InterPro" id="IPR004692">
    <property type="entry name" value="SecG"/>
</dbReference>
<comment type="function">
    <text evidence="9">Involved in protein export. Participates in an early event of protein translocation.</text>
</comment>
<evidence type="ECO:0000256" key="7">
    <source>
        <dbReference type="ARBA" id="ARBA00023010"/>
    </source>
</evidence>
<reference evidence="10 11" key="1">
    <citation type="submission" date="2017-09" db="EMBL/GenBank/DDBJ databases">
        <title>Depth-based differentiation of microbial function through sediment-hosted aquifers and enrichment of novel symbionts in the deep terrestrial subsurface.</title>
        <authorList>
            <person name="Probst A.J."/>
            <person name="Ladd B."/>
            <person name="Jarett J.K."/>
            <person name="Geller-Mcgrath D.E."/>
            <person name="Sieber C.M."/>
            <person name="Emerson J.B."/>
            <person name="Anantharaman K."/>
            <person name="Thomas B.C."/>
            <person name="Malmstrom R."/>
            <person name="Stieglmeier M."/>
            <person name="Klingl A."/>
            <person name="Woyke T."/>
            <person name="Ryan C.M."/>
            <person name="Banfield J.F."/>
        </authorList>
    </citation>
    <scope>NUCLEOTIDE SEQUENCE [LARGE SCALE GENOMIC DNA]</scope>
    <source>
        <strain evidence="10">CG23_combo_of_CG06-09_8_20_14_all_38_19</strain>
    </source>
</reference>
<dbReference type="GO" id="GO:0005886">
    <property type="term" value="C:plasma membrane"/>
    <property type="evidence" value="ECO:0007669"/>
    <property type="project" value="UniProtKB-SubCell"/>
</dbReference>
<name>A0A2G9YXB8_9BACT</name>
<keyword evidence="8 9" id="KW-0472">Membrane</keyword>
<evidence type="ECO:0000256" key="2">
    <source>
        <dbReference type="ARBA" id="ARBA00008445"/>
    </source>
</evidence>
<protein>
    <recommendedName>
        <fullName evidence="9">Protein-export membrane protein SecG</fullName>
    </recommendedName>
</protein>
<evidence type="ECO:0000256" key="3">
    <source>
        <dbReference type="ARBA" id="ARBA00022448"/>
    </source>
</evidence>
<dbReference type="Proteomes" id="UP000230273">
    <property type="component" value="Unassembled WGS sequence"/>
</dbReference>
<keyword evidence="6 9" id="KW-1133">Transmembrane helix</keyword>
<dbReference type="GO" id="GO:0015450">
    <property type="term" value="F:protein-transporting ATPase activity"/>
    <property type="evidence" value="ECO:0007669"/>
    <property type="project" value="UniProtKB-UniRule"/>
</dbReference>
<keyword evidence="7 9" id="KW-0811">Translocation</keyword>
<keyword evidence="5 9" id="KW-0653">Protein transport</keyword>
<gene>
    <name evidence="10" type="primary">secG</name>
    <name evidence="10" type="ORF">COX36_01035</name>
</gene>
<evidence type="ECO:0000256" key="5">
    <source>
        <dbReference type="ARBA" id="ARBA00022927"/>
    </source>
</evidence>
<evidence type="ECO:0000256" key="1">
    <source>
        <dbReference type="ARBA" id="ARBA00004141"/>
    </source>
</evidence>